<evidence type="ECO:0000256" key="1">
    <source>
        <dbReference type="ARBA" id="ARBA00004141"/>
    </source>
</evidence>
<evidence type="ECO:0000256" key="4">
    <source>
        <dbReference type="ARBA" id="ARBA00022989"/>
    </source>
</evidence>
<dbReference type="GO" id="GO:0005886">
    <property type="term" value="C:plasma membrane"/>
    <property type="evidence" value="ECO:0007669"/>
    <property type="project" value="TreeGrafter"/>
</dbReference>
<dbReference type="AlphaFoldDB" id="A0A4S5BLI8"/>
<dbReference type="PANTHER" id="PTHR38459:SF1">
    <property type="entry name" value="PROPHAGE BACTOPRENOL-LINKED GLUCOSE TRANSLOCASE HOMOLOG"/>
    <property type="match status" value="1"/>
</dbReference>
<sequence>MPLRRILQAPYWPTGLIAPTAIDCMTPLPPSWLPPQWHKAWQRYGTLLKDLALAGSSFVLDLALFALFLHITGHVFGSVVLARLLSALFNFIGNRLFVFKGKHRHALHHQVLGYVVLAVAMMLASASSVQWLVSSWHWPPVITKAGVDVLLYIASFAIRSTWLFRRHPHEH</sequence>
<dbReference type="GO" id="GO:0000271">
    <property type="term" value="P:polysaccharide biosynthetic process"/>
    <property type="evidence" value="ECO:0007669"/>
    <property type="project" value="InterPro"/>
</dbReference>
<evidence type="ECO:0000256" key="6">
    <source>
        <dbReference type="SAM" id="Phobius"/>
    </source>
</evidence>
<accession>A0A4S5BLI8</accession>
<gene>
    <name evidence="8" type="ORF">E8K88_09015</name>
</gene>
<keyword evidence="3 6" id="KW-0812">Transmembrane</keyword>
<reference evidence="8 9" key="1">
    <citation type="submission" date="2019-04" db="EMBL/GenBank/DDBJ databases">
        <title>Lampropedia sp YIM MLB12 draf genome.</title>
        <authorList>
            <person name="Wang Y.-X."/>
        </authorList>
    </citation>
    <scope>NUCLEOTIDE SEQUENCE [LARGE SCALE GENOMIC DNA]</scope>
    <source>
        <strain evidence="8 9">YIM MLB12</strain>
    </source>
</reference>
<evidence type="ECO:0000256" key="3">
    <source>
        <dbReference type="ARBA" id="ARBA00022692"/>
    </source>
</evidence>
<proteinExistence type="inferred from homology"/>
<dbReference type="InterPro" id="IPR051401">
    <property type="entry name" value="GtrA_CellWall_Glycosyl"/>
</dbReference>
<dbReference type="PANTHER" id="PTHR38459">
    <property type="entry name" value="PROPHAGE BACTOPRENOL-LINKED GLUCOSE TRANSLOCASE HOMOLOG"/>
    <property type="match status" value="1"/>
</dbReference>
<feature type="domain" description="GtrA/DPMS transmembrane" evidence="7">
    <location>
        <begin position="55"/>
        <end position="164"/>
    </location>
</feature>
<keyword evidence="5 6" id="KW-0472">Membrane</keyword>
<feature type="transmembrane region" description="Helical" evidence="6">
    <location>
        <begin position="51"/>
        <end position="69"/>
    </location>
</feature>
<dbReference type="Pfam" id="PF04138">
    <property type="entry name" value="GtrA_DPMS_TM"/>
    <property type="match status" value="1"/>
</dbReference>
<dbReference type="InterPro" id="IPR007267">
    <property type="entry name" value="GtrA_DPMS_TM"/>
</dbReference>
<dbReference type="EMBL" id="SSWX01000010">
    <property type="protein sequence ID" value="THJ33414.1"/>
    <property type="molecule type" value="Genomic_DNA"/>
</dbReference>
<feature type="transmembrane region" description="Helical" evidence="6">
    <location>
        <begin position="111"/>
        <end position="133"/>
    </location>
</feature>
<comment type="subcellular location">
    <subcellularLocation>
        <location evidence="1">Membrane</location>
        <topology evidence="1">Multi-pass membrane protein</topology>
    </subcellularLocation>
</comment>
<organism evidence="8 9">
    <name type="scientific">Lampropedia aestuarii</name>
    <dbReference type="NCBI Taxonomy" id="2562762"/>
    <lineage>
        <taxon>Bacteria</taxon>
        <taxon>Pseudomonadati</taxon>
        <taxon>Pseudomonadota</taxon>
        <taxon>Betaproteobacteria</taxon>
        <taxon>Burkholderiales</taxon>
        <taxon>Comamonadaceae</taxon>
        <taxon>Lampropedia</taxon>
    </lineage>
</organism>
<protein>
    <submittedName>
        <fullName evidence="8">GtrA family protein</fullName>
    </submittedName>
</protein>
<evidence type="ECO:0000313" key="8">
    <source>
        <dbReference type="EMBL" id="THJ33414.1"/>
    </source>
</evidence>
<comment type="similarity">
    <text evidence="2">Belongs to the GtrA family.</text>
</comment>
<comment type="caution">
    <text evidence="8">The sequence shown here is derived from an EMBL/GenBank/DDBJ whole genome shotgun (WGS) entry which is preliminary data.</text>
</comment>
<feature type="transmembrane region" description="Helical" evidence="6">
    <location>
        <begin position="75"/>
        <end position="99"/>
    </location>
</feature>
<evidence type="ECO:0000259" key="7">
    <source>
        <dbReference type="Pfam" id="PF04138"/>
    </source>
</evidence>
<dbReference type="OrthoDB" id="8912317at2"/>
<keyword evidence="9" id="KW-1185">Reference proteome</keyword>
<evidence type="ECO:0000313" key="9">
    <source>
        <dbReference type="Proteomes" id="UP000306236"/>
    </source>
</evidence>
<evidence type="ECO:0000256" key="5">
    <source>
        <dbReference type="ARBA" id="ARBA00023136"/>
    </source>
</evidence>
<name>A0A4S5BLI8_9BURK</name>
<keyword evidence="4 6" id="KW-1133">Transmembrane helix</keyword>
<dbReference type="Proteomes" id="UP000306236">
    <property type="component" value="Unassembled WGS sequence"/>
</dbReference>
<evidence type="ECO:0000256" key="2">
    <source>
        <dbReference type="ARBA" id="ARBA00009399"/>
    </source>
</evidence>